<name>A0A0X8NY42_ALCXX</name>
<dbReference type="RefSeq" id="WP_006393733.1">
    <property type="nucleotide sequence ID" value="NZ_CP014060.2"/>
</dbReference>
<dbReference type="AlphaFoldDB" id="A0A0X8NY42"/>
<dbReference type="EMBL" id="CP014060">
    <property type="protein sequence ID" value="AMG36452.1"/>
    <property type="molecule type" value="Genomic_DNA"/>
</dbReference>
<evidence type="ECO:0000313" key="2">
    <source>
        <dbReference type="Proteomes" id="UP000060602"/>
    </source>
</evidence>
<protein>
    <submittedName>
        <fullName evidence="1">Uncharacterized protein</fullName>
    </submittedName>
</protein>
<accession>A0A0X8NY42</accession>
<sequence length="111" mass="11838">MPLYHRLASSTQRLDIAFHQTHSKEVWGTGAFLTGIACVKAYLGPLPAGDDGIEFETNIAPTPGTSTLTVAYWYQGQAQAAAKSGFVMIPVSMRKVAYTQPANLGAASCVF</sequence>
<reference evidence="2" key="1">
    <citation type="submission" date="2015-12" db="EMBL/GenBank/DDBJ databases">
        <title>FDA dAtabase for Regulatory Grade micrObial Sequences (FDA-ARGOS): Supporting development and validation of Infectious Disease Dx tests.</title>
        <authorList>
            <person name="Case J."/>
            <person name="Tallon L."/>
            <person name="Sadzewicz L."/>
            <person name="Sengamalay N."/>
            <person name="Ott S."/>
            <person name="Godinez A."/>
            <person name="Nagaraj S."/>
            <person name="Nadendla S."/>
            <person name="Sichtig H."/>
        </authorList>
    </citation>
    <scope>NUCLEOTIDE SEQUENCE [LARGE SCALE GENOMIC DNA]</scope>
    <source>
        <strain evidence="2">FDAARGOS_147</strain>
    </source>
</reference>
<proteinExistence type="predicted"/>
<gene>
    <name evidence="1" type="ORF">AL504_10705</name>
</gene>
<evidence type="ECO:0000313" key="1">
    <source>
        <dbReference type="EMBL" id="AMG36452.1"/>
    </source>
</evidence>
<dbReference type="Proteomes" id="UP000060602">
    <property type="component" value="Chromosome"/>
</dbReference>
<organism evidence="1 2">
    <name type="scientific">Alcaligenes xylosoxydans xylosoxydans</name>
    <name type="common">Achromobacter xylosoxidans</name>
    <dbReference type="NCBI Taxonomy" id="85698"/>
    <lineage>
        <taxon>Bacteria</taxon>
        <taxon>Pseudomonadati</taxon>
        <taxon>Pseudomonadota</taxon>
        <taxon>Betaproteobacteria</taxon>
        <taxon>Burkholderiales</taxon>
        <taxon>Alcaligenaceae</taxon>
        <taxon>Achromobacter</taxon>
    </lineage>
</organism>